<gene>
    <name evidence="3" type="ORF">TcarDRAFT_1858</name>
</gene>
<dbReference type="Pfam" id="PF04982">
    <property type="entry name" value="TM_HPP"/>
    <property type="match status" value="1"/>
</dbReference>
<evidence type="ECO:0000313" key="4">
    <source>
        <dbReference type="Proteomes" id="UP000005139"/>
    </source>
</evidence>
<dbReference type="OrthoDB" id="9811720at2"/>
<dbReference type="eggNOG" id="COG3448">
    <property type="taxonomic scope" value="Bacteria"/>
</dbReference>
<accession>A1HPK8</accession>
<keyword evidence="4" id="KW-1185">Reference proteome</keyword>
<feature type="transmembrane region" description="Helical" evidence="1">
    <location>
        <begin position="57"/>
        <end position="77"/>
    </location>
</feature>
<feature type="transmembrane region" description="Helical" evidence="1">
    <location>
        <begin position="89"/>
        <end position="122"/>
    </location>
</feature>
<proteinExistence type="predicted"/>
<comment type="caution">
    <text evidence="3">The sequence shown here is derived from an EMBL/GenBank/DDBJ whole genome shotgun (WGS) entry which is preliminary data.</text>
</comment>
<protein>
    <submittedName>
        <fullName evidence="3">HPP family protein+B94</fullName>
    </submittedName>
</protein>
<feature type="transmembrane region" description="Helical" evidence="1">
    <location>
        <begin position="32"/>
        <end position="51"/>
    </location>
</feature>
<evidence type="ECO:0000313" key="3">
    <source>
        <dbReference type="EMBL" id="EAX47980.1"/>
    </source>
</evidence>
<reference evidence="3 4" key="2">
    <citation type="submission" date="2007-01" db="EMBL/GenBank/DDBJ databases">
        <title>Sequencing of the draft genome and assembly of Thermosinus carboxydivorans Nor1.</title>
        <authorList>
            <consortium name="US DOE Joint Genome Institute (JGI-PGF)"/>
            <person name="Copeland A."/>
            <person name="Lucas S."/>
            <person name="Lapidus A."/>
            <person name="Barry K."/>
            <person name="Glavina del Rio T."/>
            <person name="Dalin E."/>
            <person name="Tice H."/>
            <person name="Bruce D."/>
            <person name="Pitluck S."/>
            <person name="Richardson P."/>
        </authorList>
    </citation>
    <scope>NUCLEOTIDE SEQUENCE [LARGE SCALE GENOMIC DNA]</scope>
    <source>
        <strain evidence="3 4">Nor1</strain>
    </source>
</reference>
<keyword evidence="1" id="KW-0812">Transmembrane</keyword>
<dbReference type="PANTHER" id="PTHR33741:SF5">
    <property type="entry name" value="TRANSMEMBRANE PROTEIN DDB_G0269096-RELATED"/>
    <property type="match status" value="1"/>
</dbReference>
<evidence type="ECO:0000256" key="1">
    <source>
        <dbReference type="SAM" id="Phobius"/>
    </source>
</evidence>
<dbReference type="RefSeq" id="WP_007288965.1">
    <property type="nucleotide sequence ID" value="NZ_AAWL01000005.1"/>
</dbReference>
<dbReference type="AlphaFoldDB" id="A1HPK8"/>
<dbReference type="Proteomes" id="UP000005139">
    <property type="component" value="Unassembled WGS sequence"/>
</dbReference>
<feature type="transmembrane region" description="Helical" evidence="1">
    <location>
        <begin position="142"/>
        <end position="160"/>
    </location>
</feature>
<name>A1HPK8_9FIRM</name>
<keyword evidence="1" id="KW-0472">Membrane</keyword>
<keyword evidence="1" id="KW-1133">Transmembrane helix</keyword>
<organism evidence="3 4">
    <name type="scientific">Thermosinus carboxydivorans Nor1</name>
    <dbReference type="NCBI Taxonomy" id="401526"/>
    <lineage>
        <taxon>Bacteria</taxon>
        <taxon>Bacillati</taxon>
        <taxon>Bacillota</taxon>
        <taxon>Negativicutes</taxon>
        <taxon>Selenomonadales</taxon>
        <taxon>Sporomusaceae</taxon>
        <taxon>Thermosinus</taxon>
    </lineage>
</organism>
<sequence>MAIISGIVYCCRYIKNEWFCTSGLQLPSLHEGVTIFLSASIGIGTITYLAMEFSVPVLVASFGASACIIFCVPAAPFAQPRSVIGGHTIAATVGIIMYVVLGSTWYAAAFSVGGAIVAMLYSRTLHPPAAATALIAVVTGQSVWYPLCPVALGSTILVLVGKMLNRLMPKLMGTIVFPRKACE</sequence>
<dbReference type="EMBL" id="AAWL01000005">
    <property type="protein sequence ID" value="EAX47980.1"/>
    <property type="molecule type" value="Genomic_DNA"/>
</dbReference>
<dbReference type="InterPro" id="IPR058581">
    <property type="entry name" value="TM_HPP"/>
</dbReference>
<dbReference type="InterPro" id="IPR007065">
    <property type="entry name" value="HPP"/>
</dbReference>
<evidence type="ECO:0000259" key="2">
    <source>
        <dbReference type="Pfam" id="PF04982"/>
    </source>
</evidence>
<feature type="domain" description="HPP transmembrane region" evidence="2">
    <location>
        <begin position="27"/>
        <end position="168"/>
    </location>
</feature>
<dbReference type="PANTHER" id="PTHR33741">
    <property type="entry name" value="TRANSMEMBRANE PROTEIN DDB_G0269096-RELATED"/>
    <property type="match status" value="1"/>
</dbReference>
<reference evidence="3 4" key="1">
    <citation type="submission" date="2007-01" db="EMBL/GenBank/DDBJ databases">
        <title>Annotation of the draft genome assembly of Thermosinus carboxydivorans Nor1.</title>
        <authorList>
            <consortium name="US DOE Joint Genome Institute (JGI-ORNL)"/>
            <person name="Larimer F."/>
            <person name="Land M."/>
            <person name="Hauser L."/>
        </authorList>
    </citation>
    <scope>NUCLEOTIDE SEQUENCE [LARGE SCALE GENOMIC DNA]</scope>
    <source>
        <strain evidence="3 4">Nor1</strain>
    </source>
</reference>